<name>A0A267MHS7_9FIRM</name>
<evidence type="ECO:0000256" key="3">
    <source>
        <dbReference type="PIRSR" id="PIRSR006241-50"/>
    </source>
</evidence>
<dbReference type="PANTHER" id="PTHR43489">
    <property type="entry name" value="ISOMERASE"/>
    <property type="match status" value="1"/>
</dbReference>
<dbReference type="RefSeq" id="WP_095134028.1">
    <property type="nucleotide sequence ID" value="NZ_NIBG01000010.1"/>
</dbReference>
<comment type="caution">
    <text evidence="5">The sequence shown here is derived from an EMBL/GenBank/DDBJ whole genome shotgun (WGS) entry which is preliminary data.</text>
</comment>
<sequence length="259" mass="29678">MKKSACIEMIFTEAPFYERFKLAREAGFEYVEFWSWDDKDLDKIKDLCNKYNLKIGSFSGDKAFSMVDERENADYIDFIKKSIKAAKFLECDNLVIHSNALGEGGIVINDYKEIDHKVKYDNMRMLLNELKAFAEENEVTLVLEALNIIVDHVGNFLAYTEDSANLIKAVNSPYIKILYDVYHMQINEGNVIDNIKKHINEIGYIHVADAPGRHEPGTGELNYNNIFKSLRELEYKGIIGFELEPINSSKNAIDVILAL</sequence>
<proteinExistence type="inferred from homology"/>
<dbReference type="InterPro" id="IPR013022">
    <property type="entry name" value="Xyl_isomerase-like_TIM-brl"/>
</dbReference>
<keyword evidence="5" id="KW-0378">Hydrolase</keyword>
<dbReference type="InterPro" id="IPR050417">
    <property type="entry name" value="Sugar_Epim/Isomerase"/>
</dbReference>
<dbReference type="SUPFAM" id="SSF51658">
    <property type="entry name" value="Xylose isomerase-like"/>
    <property type="match status" value="1"/>
</dbReference>
<evidence type="ECO:0000259" key="4">
    <source>
        <dbReference type="Pfam" id="PF01261"/>
    </source>
</evidence>
<gene>
    <name evidence="5" type="ORF">CCE28_12315</name>
</gene>
<evidence type="ECO:0000313" key="5">
    <source>
        <dbReference type="EMBL" id="PAB58962.1"/>
    </source>
</evidence>
<dbReference type="InterPro" id="IPR036237">
    <property type="entry name" value="Xyl_isomerase-like_sf"/>
</dbReference>
<keyword evidence="5" id="KW-0540">Nuclease</keyword>
<accession>A0A267MHS7</accession>
<dbReference type="GO" id="GO:0016853">
    <property type="term" value="F:isomerase activity"/>
    <property type="evidence" value="ECO:0007669"/>
    <property type="project" value="UniProtKB-KW"/>
</dbReference>
<dbReference type="Gene3D" id="3.20.20.150">
    <property type="entry name" value="Divalent-metal-dependent TIM barrel enzymes"/>
    <property type="match status" value="1"/>
</dbReference>
<dbReference type="EMBL" id="NIBG01000010">
    <property type="protein sequence ID" value="PAB58962.1"/>
    <property type="molecule type" value="Genomic_DNA"/>
</dbReference>
<dbReference type="GO" id="GO:0004519">
    <property type="term" value="F:endonuclease activity"/>
    <property type="evidence" value="ECO:0007669"/>
    <property type="project" value="UniProtKB-KW"/>
</dbReference>
<dbReference type="PIRSF" id="PIRSF006241">
    <property type="entry name" value="HyI"/>
    <property type="match status" value="1"/>
</dbReference>
<comment type="similarity">
    <text evidence="2">Belongs to the hyi family.</text>
</comment>
<evidence type="ECO:0000256" key="2">
    <source>
        <dbReference type="PIRNR" id="PIRNR006241"/>
    </source>
</evidence>
<protein>
    <submittedName>
        <fullName evidence="5">AP endonuclease</fullName>
    </submittedName>
</protein>
<feature type="active site" description="Proton donor/acceptor" evidence="3">
    <location>
        <position position="144"/>
    </location>
</feature>
<dbReference type="Proteomes" id="UP000216024">
    <property type="component" value="Unassembled WGS sequence"/>
</dbReference>
<keyword evidence="6" id="KW-1185">Reference proteome</keyword>
<reference evidence="5 6" key="1">
    <citation type="submission" date="2017-06" db="EMBL/GenBank/DDBJ databases">
        <title>Draft genome sequence of anaerobic fermentative bacterium Anaeromicrobium sediminis DY2726D isolated from West Pacific Ocean sediments.</title>
        <authorList>
            <person name="Zeng X."/>
        </authorList>
    </citation>
    <scope>NUCLEOTIDE SEQUENCE [LARGE SCALE GENOMIC DNA]</scope>
    <source>
        <strain evidence="5 6">DY2726D</strain>
    </source>
</reference>
<feature type="domain" description="Xylose isomerase-like TIM barrel" evidence="4">
    <location>
        <begin position="20"/>
        <end position="252"/>
    </location>
</feature>
<evidence type="ECO:0000313" key="6">
    <source>
        <dbReference type="Proteomes" id="UP000216024"/>
    </source>
</evidence>
<keyword evidence="5" id="KW-0255">Endonuclease</keyword>
<dbReference type="AlphaFoldDB" id="A0A267MHS7"/>
<evidence type="ECO:0000256" key="1">
    <source>
        <dbReference type="ARBA" id="ARBA00023235"/>
    </source>
</evidence>
<dbReference type="Pfam" id="PF01261">
    <property type="entry name" value="AP_endonuc_2"/>
    <property type="match status" value="1"/>
</dbReference>
<feature type="active site" description="Proton donor/acceptor" evidence="3">
    <location>
        <position position="242"/>
    </location>
</feature>
<keyword evidence="1 2" id="KW-0413">Isomerase</keyword>
<dbReference type="OrthoDB" id="9786584at2"/>
<dbReference type="InterPro" id="IPR026040">
    <property type="entry name" value="HyI-like"/>
</dbReference>
<organism evidence="5 6">
    <name type="scientific">Anaeromicrobium sediminis</name>
    <dbReference type="NCBI Taxonomy" id="1478221"/>
    <lineage>
        <taxon>Bacteria</taxon>
        <taxon>Bacillati</taxon>
        <taxon>Bacillota</taxon>
        <taxon>Clostridia</taxon>
        <taxon>Peptostreptococcales</taxon>
        <taxon>Thermotaleaceae</taxon>
        <taxon>Anaeromicrobium</taxon>
    </lineage>
</organism>